<proteinExistence type="predicted"/>
<dbReference type="AlphaFoldDB" id="A0A068VCW0"/>
<gene>
    <name evidence="1" type="ORF">GSCOC_T00011463001</name>
</gene>
<protein>
    <submittedName>
        <fullName evidence="1">Uncharacterized protein</fullName>
    </submittedName>
</protein>
<reference evidence="2" key="1">
    <citation type="journal article" date="2014" name="Science">
        <title>The coffee genome provides insight into the convergent evolution of caffeine biosynthesis.</title>
        <authorList>
            <person name="Denoeud F."/>
            <person name="Carretero-Paulet L."/>
            <person name="Dereeper A."/>
            <person name="Droc G."/>
            <person name="Guyot R."/>
            <person name="Pietrella M."/>
            <person name="Zheng C."/>
            <person name="Alberti A."/>
            <person name="Anthony F."/>
            <person name="Aprea G."/>
            <person name="Aury J.M."/>
            <person name="Bento P."/>
            <person name="Bernard M."/>
            <person name="Bocs S."/>
            <person name="Campa C."/>
            <person name="Cenci A."/>
            <person name="Combes M.C."/>
            <person name="Crouzillat D."/>
            <person name="Da Silva C."/>
            <person name="Daddiego L."/>
            <person name="De Bellis F."/>
            <person name="Dussert S."/>
            <person name="Garsmeur O."/>
            <person name="Gayraud T."/>
            <person name="Guignon V."/>
            <person name="Jahn K."/>
            <person name="Jamilloux V."/>
            <person name="Joet T."/>
            <person name="Labadie K."/>
            <person name="Lan T."/>
            <person name="Leclercq J."/>
            <person name="Lepelley M."/>
            <person name="Leroy T."/>
            <person name="Li L.T."/>
            <person name="Librado P."/>
            <person name="Lopez L."/>
            <person name="Munoz A."/>
            <person name="Noel B."/>
            <person name="Pallavicini A."/>
            <person name="Perrotta G."/>
            <person name="Poncet V."/>
            <person name="Pot D."/>
            <person name="Priyono X."/>
            <person name="Rigoreau M."/>
            <person name="Rouard M."/>
            <person name="Rozas J."/>
            <person name="Tranchant-Dubreuil C."/>
            <person name="VanBuren R."/>
            <person name="Zhang Q."/>
            <person name="Andrade A.C."/>
            <person name="Argout X."/>
            <person name="Bertrand B."/>
            <person name="de Kochko A."/>
            <person name="Graziosi G."/>
            <person name="Henry R.J."/>
            <person name="Jayarama X."/>
            <person name="Ming R."/>
            <person name="Nagai C."/>
            <person name="Rounsley S."/>
            <person name="Sankoff D."/>
            <person name="Giuliano G."/>
            <person name="Albert V.A."/>
            <person name="Wincker P."/>
            <person name="Lashermes P."/>
        </authorList>
    </citation>
    <scope>NUCLEOTIDE SEQUENCE [LARGE SCALE GENOMIC DNA]</scope>
    <source>
        <strain evidence="2">cv. DH200-94</strain>
    </source>
</reference>
<dbReference type="InParanoid" id="A0A068VCW0"/>
<organism evidence="1 2">
    <name type="scientific">Coffea canephora</name>
    <name type="common">Robusta coffee</name>
    <dbReference type="NCBI Taxonomy" id="49390"/>
    <lineage>
        <taxon>Eukaryota</taxon>
        <taxon>Viridiplantae</taxon>
        <taxon>Streptophyta</taxon>
        <taxon>Embryophyta</taxon>
        <taxon>Tracheophyta</taxon>
        <taxon>Spermatophyta</taxon>
        <taxon>Magnoliopsida</taxon>
        <taxon>eudicotyledons</taxon>
        <taxon>Gunneridae</taxon>
        <taxon>Pentapetalae</taxon>
        <taxon>asterids</taxon>
        <taxon>lamiids</taxon>
        <taxon>Gentianales</taxon>
        <taxon>Rubiaceae</taxon>
        <taxon>Ixoroideae</taxon>
        <taxon>Gardenieae complex</taxon>
        <taxon>Bertiereae - Coffeeae clade</taxon>
        <taxon>Coffeeae</taxon>
        <taxon>Coffea</taxon>
    </lineage>
</organism>
<dbReference type="Gramene" id="CDP17518">
    <property type="protein sequence ID" value="CDP17518"/>
    <property type="gene ID" value="GSCOC_T00011463001"/>
</dbReference>
<evidence type="ECO:0000313" key="2">
    <source>
        <dbReference type="Proteomes" id="UP000295252"/>
    </source>
</evidence>
<name>A0A068VCW0_COFCA</name>
<accession>A0A068VCW0</accession>
<sequence length="66" mass="7514">MALQATSVSDVESSHCAETLQKAQKCAQGRVSLEPLKHLVALFTFSNSNMRLWFPIFFEERCGEFF</sequence>
<dbReference type="Proteomes" id="UP000295252">
    <property type="component" value="Chromosome I"/>
</dbReference>
<dbReference type="EMBL" id="HG739250">
    <property type="protein sequence ID" value="CDP17518.1"/>
    <property type="molecule type" value="Genomic_DNA"/>
</dbReference>
<keyword evidence="2" id="KW-1185">Reference proteome</keyword>
<evidence type="ECO:0000313" key="1">
    <source>
        <dbReference type="EMBL" id="CDP17518.1"/>
    </source>
</evidence>